<dbReference type="InterPro" id="IPR057246">
    <property type="entry name" value="CARBOXYPEPT_ZN_1"/>
</dbReference>
<keyword evidence="16" id="KW-1185">Reference proteome</keyword>
<keyword evidence="4" id="KW-0964">Secreted</keyword>
<dbReference type="STRING" id="669874.A0A1E4TZH3"/>
<keyword evidence="8" id="KW-1015">Disulfide bond</keyword>
<dbReference type="OrthoDB" id="3626597at2759"/>
<dbReference type="GO" id="GO:0008270">
    <property type="term" value="F:zinc ion binding"/>
    <property type="evidence" value="ECO:0007669"/>
    <property type="project" value="InterPro"/>
</dbReference>
<comment type="subcellular location">
    <subcellularLocation>
        <location evidence="2">Secreted</location>
    </subcellularLocation>
</comment>
<comment type="similarity">
    <text evidence="3 12">Belongs to the peptidase M14 family.</text>
</comment>
<reference evidence="16" key="1">
    <citation type="submission" date="2016-05" db="EMBL/GenBank/DDBJ databases">
        <title>Comparative genomics of biotechnologically important yeasts.</title>
        <authorList>
            <consortium name="DOE Joint Genome Institute"/>
            <person name="Riley R."/>
            <person name="Haridas S."/>
            <person name="Wolfe K.H."/>
            <person name="Lopes M.R."/>
            <person name="Hittinger C.T."/>
            <person name="Goker M."/>
            <person name="Salamov A."/>
            <person name="Wisecaver J."/>
            <person name="Long T.M."/>
            <person name="Aerts A.L."/>
            <person name="Barry K."/>
            <person name="Choi C."/>
            <person name="Clum A."/>
            <person name="Coughlan A.Y."/>
            <person name="Deshpande S."/>
            <person name="Douglass A.P."/>
            <person name="Hanson S.J."/>
            <person name="Klenk H.-P."/>
            <person name="Labutti K."/>
            <person name="Lapidus A."/>
            <person name="Lindquist E."/>
            <person name="Lipzen A."/>
            <person name="Meier-Kolthoff J.P."/>
            <person name="Ohm R.A."/>
            <person name="Otillar R.P."/>
            <person name="Pangilinan J."/>
            <person name="Peng Y."/>
            <person name="Rokas A."/>
            <person name="Rosa C.A."/>
            <person name="Scheuner C."/>
            <person name="Sibirny A.A."/>
            <person name="Slot J.C."/>
            <person name="Stielow J.B."/>
            <person name="Sun H."/>
            <person name="Kurtzman C.P."/>
            <person name="Blackwell M."/>
            <person name="Grigoriev I.V."/>
            <person name="Jeffries T.W."/>
        </authorList>
    </citation>
    <scope>NUCLEOTIDE SEQUENCE [LARGE SCALE GENOMIC DNA]</scope>
    <source>
        <strain evidence="16">NRRL Y-2460</strain>
    </source>
</reference>
<dbReference type="PROSITE" id="PS52035">
    <property type="entry name" value="PEPTIDASE_M14"/>
    <property type="match status" value="1"/>
</dbReference>
<evidence type="ECO:0000256" key="2">
    <source>
        <dbReference type="ARBA" id="ARBA00004613"/>
    </source>
</evidence>
<evidence type="ECO:0000256" key="8">
    <source>
        <dbReference type="ARBA" id="ARBA00023157"/>
    </source>
</evidence>
<dbReference type="PANTHER" id="PTHR11705:SF147">
    <property type="entry name" value="INACTIVE METALLOCARBOXYPEPTIDASE ECM14"/>
    <property type="match status" value="1"/>
</dbReference>
<organism evidence="15 16">
    <name type="scientific">Pachysolen tannophilus NRRL Y-2460</name>
    <dbReference type="NCBI Taxonomy" id="669874"/>
    <lineage>
        <taxon>Eukaryota</taxon>
        <taxon>Fungi</taxon>
        <taxon>Dikarya</taxon>
        <taxon>Ascomycota</taxon>
        <taxon>Saccharomycotina</taxon>
        <taxon>Pichiomycetes</taxon>
        <taxon>Pachysolenaceae</taxon>
        <taxon>Pachysolen</taxon>
    </lineage>
</organism>
<keyword evidence="6 13" id="KW-0732">Signal</keyword>
<proteinExistence type="inferred from homology"/>
<dbReference type="PRINTS" id="PR00765">
    <property type="entry name" value="CRBOXYPTASEA"/>
</dbReference>
<feature type="signal peptide" evidence="13">
    <location>
        <begin position="1"/>
        <end position="21"/>
    </location>
</feature>
<dbReference type="Pfam" id="PF00246">
    <property type="entry name" value="Peptidase_M14"/>
    <property type="match status" value="1"/>
</dbReference>
<dbReference type="PROSITE" id="PS51257">
    <property type="entry name" value="PROKAR_LIPOPROTEIN"/>
    <property type="match status" value="1"/>
</dbReference>
<dbReference type="Proteomes" id="UP000094236">
    <property type="component" value="Unassembled WGS sequence"/>
</dbReference>
<dbReference type="Gene3D" id="3.40.630.10">
    <property type="entry name" value="Zn peptidases"/>
    <property type="match status" value="1"/>
</dbReference>
<dbReference type="GO" id="GO:0005576">
    <property type="term" value="C:extracellular region"/>
    <property type="evidence" value="ECO:0007669"/>
    <property type="project" value="UniProtKB-SubCell"/>
</dbReference>
<evidence type="ECO:0000256" key="13">
    <source>
        <dbReference type="SAM" id="SignalP"/>
    </source>
</evidence>
<evidence type="ECO:0000256" key="3">
    <source>
        <dbReference type="ARBA" id="ARBA00005988"/>
    </source>
</evidence>
<dbReference type="PROSITE" id="PS00132">
    <property type="entry name" value="CARBOXYPEPT_ZN_1"/>
    <property type="match status" value="1"/>
</dbReference>
<dbReference type="InterPro" id="IPR057247">
    <property type="entry name" value="CARBOXYPEPT_ZN_2"/>
</dbReference>
<evidence type="ECO:0000259" key="14">
    <source>
        <dbReference type="PROSITE" id="PS52035"/>
    </source>
</evidence>
<evidence type="ECO:0000256" key="1">
    <source>
        <dbReference type="ARBA" id="ARBA00001947"/>
    </source>
</evidence>
<evidence type="ECO:0000313" key="16">
    <source>
        <dbReference type="Proteomes" id="UP000094236"/>
    </source>
</evidence>
<dbReference type="InterPro" id="IPR000834">
    <property type="entry name" value="Peptidase_M14"/>
</dbReference>
<dbReference type="PANTHER" id="PTHR11705">
    <property type="entry name" value="PROTEASE FAMILY M14 CARBOXYPEPTIDASE A,B"/>
    <property type="match status" value="1"/>
</dbReference>
<evidence type="ECO:0000256" key="6">
    <source>
        <dbReference type="ARBA" id="ARBA00022729"/>
    </source>
</evidence>
<dbReference type="GO" id="GO:0006508">
    <property type="term" value="P:proteolysis"/>
    <property type="evidence" value="ECO:0007669"/>
    <property type="project" value="InterPro"/>
</dbReference>
<gene>
    <name evidence="15" type="ORF">PACTADRAFT_79561</name>
</gene>
<evidence type="ECO:0000256" key="12">
    <source>
        <dbReference type="PROSITE-ProRule" id="PRU01379"/>
    </source>
</evidence>
<comment type="caution">
    <text evidence="12">Lacks conserved residue(s) required for the propagation of feature annotation.</text>
</comment>
<evidence type="ECO:0000256" key="7">
    <source>
        <dbReference type="ARBA" id="ARBA00022833"/>
    </source>
</evidence>
<evidence type="ECO:0000256" key="4">
    <source>
        <dbReference type="ARBA" id="ARBA00022525"/>
    </source>
</evidence>
<dbReference type="FunFam" id="3.40.630.10:FF:000060">
    <property type="entry name" value="Putative metallocarboxypeptidase ecm14"/>
    <property type="match status" value="1"/>
</dbReference>
<protein>
    <recommendedName>
        <fullName evidence="10">Inactive metallocarboxypeptidase ECM14</fullName>
    </recommendedName>
    <alternativeName>
        <fullName evidence="11">Inactive metallocarboxypeptidase ecm14</fullName>
    </alternativeName>
</protein>
<sequence length="473" mass="55323">MRFYIVRILLLLAVYVISISCEEQQVISNNQVHFTQVDKSNWPIDLSKYLSNVVVRFQYEDDLARSNLFNVIASAKNETNVEIWSNSYLKKSIDLNFINQDFLRNFIEILQKKNNMLGISYKIMIDDLSQAIFETFQEEENSNGDSLEISQDLFFKSYRPLKSIYAWMDLLVQTYPHLISVEWIGQTFEGKDLKAVRISNHNSDITNKKTIVITGGLHAREWISVSSTCYIIYQLLSRYEQSIYGKAKYSKEKYFLDNLDFLILPVMNPDGYEYTWTQDRLWRKNRQETYISRCFGIDIDHSFDYHWTHSDDNPCGEDYSGEAAFESLEAQLWNKYLNDTNKSHNIYGYIDLHSYSQEVLYPYAYSCEQQPRDAENLIELAYGLSKAIRLKSGEHYDVLSACLEKDVDLLPSLGSGSALDYMYHNRAFWAFQIKLRDDGTHGFLLPTKYIQPVGKEIYSAIRYFCTFVLEIGE</sequence>
<evidence type="ECO:0000313" key="15">
    <source>
        <dbReference type="EMBL" id="ODV97152.1"/>
    </source>
</evidence>
<dbReference type="CDD" id="cd03860">
    <property type="entry name" value="M14_CP_A-B_like"/>
    <property type="match status" value="1"/>
</dbReference>
<feature type="chain" id="PRO_5009163418" description="Inactive metallocarboxypeptidase ECM14" evidence="13">
    <location>
        <begin position="22"/>
        <end position="473"/>
    </location>
</feature>
<comment type="cofactor">
    <cofactor evidence="1">
        <name>Zn(2+)</name>
        <dbReference type="ChEBI" id="CHEBI:29105"/>
    </cofactor>
</comment>
<dbReference type="SUPFAM" id="SSF53187">
    <property type="entry name" value="Zn-dependent exopeptidases"/>
    <property type="match status" value="1"/>
</dbReference>
<feature type="domain" description="Peptidase M14" evidence="14">
    <location>
        <begin position="157"/>
        <end position="468"/>
    </location>
</feature>
<accession>A0A1E4TZH3</accession>
<evidence type="ECO:0000256" key="5">
    <source>
        <dbReference type="ARBA" id="ARBA00022723"/>
    </source>
</evidence>
<evidence type="ECO:0000256" key="9">
    <source>
        <dbReference type="ARBA" id="ARBA00025210"/>
    </source>
</evidence>
<dbReference type="AlphaFoldDB" id="A0A1E4TZH3"/>
<evidence type="ECO:0000256" key="11">
    <source>
        <dbReference type="ARBA" id="ARBA00026213"/>
    </source>
</evidence>
<keyword evidence="5" id="KW-0479">Metal-binding</keyword>
<dbReference type="SMART" id="SM00631">
    <property type="entry name" value="Zn_pept"/>
    <property type="match status" value="1"/>
</dbReference>
<dbReference type="PROSITE" id="PS00133">
    <property type="entry name" value="CARBOXYPEPT_ZN_2"/>
    <property type="match status" value="1"/>
</dbReference>
<dbReference type="GO" id="GO:0004181">
    <property type="term" value="F:metallocarboxypeptidase activity"/>
    <property type="evidence" value="ECO:0007669"/>
    <property type="project" value="InterPro"/>
</dbReference>
<name>A0A1E4TZH3_PACTA</name>
<keyword evidence="7" id="KW-0862">Zinc</keyword>
<dbReference type="EMBL" id="KV454012">
    <property type="protein sequence ID" value="ODV97152.1"/>
    <property type="molecule type" value="Genomic_DNA"/>
</dbReference>
<evidence type="ECO:0000256" key="10">
    <source>
        <dbReference type="ARBA" id="ARBA00026187"/>
    </source>
</evidence>
<comment type="function">
    <text evidence="9">Inactive carboxypeptidase that may play a role in cell wall organization and biogenesis.</text>
</comment>